<dbReference type="RefSeq" id="WP_311360914.1">
    <property type="nucleotide sequence ID" value="NZ_JAVRIE010000002.1"/>
</dbReference>
<keyword evidence="4" id="KW-1185">Reference proteome</keyword>
<organism evidence="3 4">
    <name type="scientific">Brumicola blandensis</name>
    <dbReference type="NCBI Taxonomy" id="3075611"/>
    <lineage>
        <taxon>Bacteria</taxon>
        <taxon>Pseudomonadati</taxon>
        <taxon>Pseudomonadota</taxon>
        <taxon>Gammaproteobacteria</taxon>
        <taxon>Alteromonadales</taxon>
        <taxon>Alteromonadaceae</taxon>
        <taxon>Brumicola</taxon>
    </lineage>
</organism>
<feature type="signal peptide" evidence="2">
    <location>
        <begin position="1"/>
        <end position="22"/>
    </location>
</feature>
<evidence type="ECO:0000313" key="3">
    <source>
        <dbReference type="EMBL" id="MDT0582132.1"/>
    </source>
</evidence>
<evidence type="ECO:0000256" key="1">
    <source>
        <dbReference type="SAM" id="Phobius"/>
    </source>
</evidence>
<feature type="chain" id="PRO_5043857982" evidence="2">
    <location>
        <begin position="23"/>
        <end position="305"/>
    </location>
</feature>
<dbReference type="InterPro" id="IPR018682">
    <property type="entry name" value="DUF2167_membr"/>
</dbReference>
<reference evidence="3 4" key="1">
    <citation type="submission" date="2023-09" db="EMBL/GenBank/DDBJ databases">
        <authorList>
            <person name="Rey-Velasco X."/>
        </authorList>
    </citation>
    <scope>NUCLEOTIDE SEQUENCE [LARGE SCALE GENOMIC DNA]</scope>
    <source>
        <strain evidence="3 4">W409</strain>
    </source>
</reference>
<dbReference type="AlphaFoldDB" id="A0AAW8QYM8"/>
<sequence>MRYLSLTSLLACAMLFTVGVNAQTIDDAQSQAASVDEAQALIDFWQAMDQAQGTIRIDAANVVLDVPDNYIFLNAKDAESVLVDAWGNMPGSNVLGMLMPAGVTPFDSNAWAVTIEYQEDGYVSDEEAEEIDYSELLSEMQSDTLEASKNRVEQGYETIELIGWASQPYYDKQAHKLHWAKELKFGGYEQNTLNYDIRVLGRRGVLVLSFIAGMEQKAEIDAVLPEVLEIANFETGNQYADFNSDTDNYAAYGLGALITGKVLAKTGFLAMLVIFLKKFGVFIVIGIGALLKGLFSRKSKQENKD</sequence>
<keyword evidence="1" id="KW-0472">Membrane</keyword>
<keyword evidence="2" id="KW-0732">Signal</keyword>
<feature type="transmembrane region" description="Helical" evidence="1">
    <location>
        <begin position="268"/>
        <end position="291"/>
    </location>
</feature>
<proteinExistence type="predicted"/>
<evidence type="ECO:0000256" key="2">
    <source>
        <dbReference type="SAM" id="SignalP"/>
    </source>
</evidence>
<name>A0AAW8QYM8_9ALTE</name>
<dbReference type="EMBL" id="JAVRIE010000002">
    <property type="protein sequence ID" value="MDT0582132.1"/>
    <property type="molecule type" value="Genomic_DNA"/>
</dbReference>
<keyword evidence="1" id="KW-0812">Transmembrane</keyword>
<evidence type="ECO:0000313" key="4">
    <source>
        <dbReference type="Proteomes" id="UP001249020"/>
    </source>
</evidence>
<keyword evidence="1" id="KW-1133">Transmembrane helix</keyword>
<comment type="caution">
    <text evidence="3">The sequence shown here is derived from an EMBL/GenBank/DDBJ whole genome shotgun (WGS) entry which is preliminary data.</text>
</comment>
<protein>
    <submittedName>
        <fullName evidence="3">DUF2167 domain-containing protein</fullName>
    </submittedName>
</protein>
<dbReference type="Pfam" id="PF09935">
    <property type="entry name" value="DUF2167"/>
    <property type="match status" value="1"/>
</dbReference>
<gene>
    <name evidence="3" type="ORF">RM544_06260</name>
</gene>
<accession>A0AAW8QYM8</accession>
<dbReference type="Proteomes" id="UP001249020">
    <property type="component" value="Unassembled WGS sequence"/>
</dbReference>